<dbReference type="SUPFAM" id="SSF57625">
    <property type="entry name" value="Invertebrate chitin-binding proteins"/>
    <property type="match status" value="1"/>
</dbReference>
<proteinExistence type="predicted"/>
<evidence type="ECO:0000313" key="3">
    <source>
        <dbReference type="EMBL" id="CAG9811491.1"/>
    </source>
</evidence>
<dbReference type="Proteomes" id="UP001153620">
    <property type="component" value="Chromosome 4"/>
</dbReference>
<organism evidence="3 4">
    <name type="scientific">Chironomus riparius</name>
    <dbReference type="NCBI Taxonomy" id="315576"/>
    <lineage>
        <taxon>Eukaryota</taxon>
        <taxon>Metazoa</taxon>
        <taxon>Ecdysozoa</taxon>
        <taxon>Arthropoda</taxon>
        <taxon>Hexapoda</taxon>
        <taxon>Insecta</taxon>
        <taxon>Pterygota</taxon>
        <taxon>Neoptera</taxon>
        <taxon>Endopterygota</taxon>
        <taxon>Diptera</taxon>
        <taxon>Nematocera</taxon>
        <taxon>Chironomoidea</taxon>
        <taxon>Chironomidae</taxon>
        <taxon>Chironominae</taxon>
        <taxon>Chironomus</taxon>
    </lineage>
</organism>
<accession>A0A9N9S8B9</accession>
<dbReference type="InterPro" id="IPR036508">
    <property type="entry name" value="Chitin-bd_dom_sf"/>
</dbReference>
<evidence type="ECO:0000256" key="2">
    <source>
        <dbReference type="SAM" id="SignalP"/>
    </source>
</evidence>
<reference evidence="3" key="2">
    <citation type="submission" date="2022-10" db="EMBL/GenBank/DDBJ databases">
        <authorList>
            <consortium name="ENA_rothamsted_submissions"/>
            <consortium name="culmorum"/>
            <person name="King R."/>
        </authorList>
    </citation>
    <scope>NUCLEOTIDE SEQUENCE</scope>
</reference>
<keyword evidence="2" id="KW-0732">Signal</keyword>
<evidence type="ECO:0000256" key="1">
    <source>
        <dbReference type="SAM" id="MobiDB-lite"/>
    </source>
</evidence>
<dbReference type="AlphaFoldDB" id="A0A9N9S8B9"/>
<evidence type="ECO:0000313" key="4">
    <source>
        <dbReference type="Proteomes" id="UP001153620"/>
    </source>
</evidence>
<dbReference type="GO" id="GO:0008061">
    <property type="term" value="F:chitin binding"/>
    <property type="evidence" value="ECO:0007669"/>
    <property type="project" value="InterPro"/>
</dbReference>
<protein>
    <submittedName>
        <fullName evidence="3">Uncharacterized protein</fullName>
    </submittedName>
</protein>
<gene>
    <name evidence="3" type="ORF">CHIRRI_LOCUS14299</name>
</gene>
<feature type="signal peptide" evidence="2">
    <location>
        <begin position="1"/>
        <end position="16"/>
    </location>
</feature>
<name>A0A9N9S8B9_9DIPT</name>
<dbReference type="EMBL" id="OU895880">
    <property type="protein sequence ID" value="CAG9811491.1"/>
    <property type="molecule type" value="Genomic_DNA"/>
</dbReference>
<sequence>MKVLIALFVAFCAVSGFSFLNLFSESIEIAPFNSCTGIKDGTRLAIAGNCNAFTLCDSGIGLNLTCRLSEPHFDPCLKVCSSDMNVCSKTCSDDTTTTASTTTTTTTKAEDPTTTTTTTSTTTTTTTTKAPVTTTTTKFAVPTVPIGCTPSCSKTFNTTVCECTEKWVCVNQVCTCDATKACPVDRATCEGTGTGGCGCAERCDCTGTAPDEKCFCIADVVCPFNKADCAGICDCAEQCDDTVCKEDTAVAGTFICTACNKTAQCSFANTECASKCGCANNCNCTTDTSCTCNPICACIEPPVVCPFKPSDCVARCGCDKRCEATCNGDFCVCDPAVKCI</sequence>
<dbReference type="OrthoDB" id="6329730at2759"/>
<feature type="region of interest" description="Disordered" evidence="1">
    <location>
        <begin position="95"/>
        <end position="126"/>
    </location>
</feature>
<keyword evidence="4" id="KW-1185">Reference proteome</keyword>
<feature type="chain" id="PRO_5040218335" evidence="2">
    <location>
        <begin position="17"/>
        <end position="340"/>
    </location>
</feature>
<reference evidence="3" key="1">
    <citation type="submission" date="2022-01" db="EMBL/GenBank/DDBJ databases">
        <authorList>
            <person name="King R."/>
        </authorList>
    </citation>
    <scope>NUCLEOTIDE SEQUENCE</scope>
</reference>